<dbReference type="EMBL" id="BA000022">
    <property type="protein sequence ID" value="BAA10727.1"/>
    <property type="molecule type" value="Genomic_DNA"/>
</dbReference>
<evidence type="ECO:0000256" key="1">
    <source>
        <dbReference type="SAM" id="SignalP"/>
    </source>
</evidence>
<dbReference type="PIR" id="S77035">
    <property type="entry name" value="S77035"/>
</dbReference>
<gene>
    <name evidence="3" type="ordered locus">sll0775</name>
</gene>
<dbReference type="Proteomes" id="UP000001425">
    <property type="component" value="Chromosome"/>
</dbReference>
<dbReference type="Pfam" id="PF13827">
    <property type="entry name" value="DUF4189"/>
    <property type="match status" value="1"/>
</dbReference>
<sequence length="125" mass="13384">MKIIFSPKNVLSISGLSLLSTCLAASPALAGYSAIAQGVRGWGWATGYSTMEKARQAAIRNCRGNGGGSCSVSTAEKDDWYFVGGYCGGMPYTAASKHNWNVAADILRRKAKKDGNYNCHIEVER</sequence>
<evidence type="ECO:0000259" key="2">
    <source>
        <dbReference type="Pfam" id="PF13827"/>
    </source>
</evidence>
<organism evidence="3 4">
    <name type="scientific">Synechocystis sp. (strain ATCC 27184 / PCC 6803 / Kazusa)</name>
    <dbReference type="NCBI Taxonomy" id="1111708"/>
    <lineage>
        <taxon>Bacteria</taxon>
        <taxon>Bacillati</taxon>
        <taxon>Cyanobacteriota</taxon>
        <taxon>Cyanophyceae</taxon>
        <taxon>Synechococcales</taxon>
        <taxon>Merismopediaceae</taxon>
        <taxon>Synechocystis</taxon>
    </lineage>
</organism>
<keyword evidence="1" id="KW-0732">Signal</keyword>
<evidence type="ECO:0000313" key="3">
    <source>
        <dbReference type="EMBL" id="BAA10727.1"/>
    </source>
</evidence>
<feature type="domain" description="DUF4189" evidence="2">
    <location>
        <begin position="32"/>
        <end position="121"/>
    </location>
</feature>
<dbReference type="IntAct" id="Q55958">
    <property type="interactions" value="1"/>
</dbReference>
<reference evidence="3 4" key="1">
    <citation type="journal article" date="1995" name="DNA Res.">
        <title>Sequence analysis of the genome of the unicellular cyanobacterium Synechocystis sp. strain PCC6803. I. Sequence features in the 1 Mb region from map positions 64% to 92% of the genome.</title>
        <authorList>
            <person name="Kaneko T."/>
            <person name="Tanaka A."/>
            <person name="Sato S."/>
            <person name="Kotani H."/>
            <person name="Sazuka T."/>
            <person name="Miyajima N."/>
            <person name="Sugiura M."/>
            <person name="Tabata S."/>
        </authorList>
    </citation>
    <scope>NUCLEOTIDE SEQUENCE [LARGE SCALE GENOMIC DNA]</scope>
    <source>
        <strain evidence="4">ATCC 27184 / PCC 6803 / Kazusa</strain>
    </source>
</reference>
<keyword evidence="4" id="KW-1185">Reference proteome</keyword>
<dbReference type="EnsemblBacteria" id="BAA10727">
    <property type="protein sequence ID" value="BAA10727"/>
    <property type="gene ID" value="BAA10727"/>
</dbReference>
<dbReference type="AlphaFoldDB" id="Q55958"/>
<proteinExistence type="predicted"/>
<dbReference type="STRING" id="1148.gene:10500231"/>
<dbReference type="PaxDb" id="1148-1006578"/>
<evidence type="ECO:0000313" key="4">
    <source>
        <dbReference type="Proteomes" id="UP000001425"/>
    </source>
</evidence>
<reference evidence="3 4" key="2">
    <citation type="journal article" date="1996" name="DNA Res.">
        <title>Sequence analysis of the genome of the unicellular cyanobacterium Synechocystis sp. strain PCC6803. II. Sequence determination of the entire genome and assignment of potential protein-coding regions.</title>
        <authorList>
            <person name="Kaneko T."/>
            <person name="Sato S."/>
            <person name="Kotani H."/>
            <person name="Tanaka A."/>
            <person name="Asamizu E."/>
            <person name="Nakamura Y."/>
            <person name="Miyajima N."/>
            <person name="Hirosawa M."/>
            <person name="Sugiura M."/>
            <person name="Sasamoto S."/>
            <person name="Kimura T."/>
            <person name="Hosouchi T."/>
            <person name="Matsuno A."/>
            <person name="Muraki A."/>
            <person name="Nakazaki N."/>
            <person name="Naruo K."/>
            <person name="Okumura S."/>
            <person name="Shimpo S."/>
            <person name="Takeuchi C."/>
            <person name="Wada T."/>
            <person name="Watanabe A."/>
            <person name="Yamada M."/>
            <person name="Yasuda M."/>
            <person name="Tabata S."/>
        </authorList>
    </citation>
    <scope>NUCLEOTIDE SEQUENCE [LARGE SCALE GENOMIC DNA]</scope>
    <source>
        <strain evidence="4">ATCC 27184 / PCC 6803 / Kazusa</strain>
    </source>
</reference>
<dbReference type="InParanoid" id="Q55958"/>
<dbReference type="InterPro" id="IPR025240">
    <property type="entry name" value="DUF4189"/>
</dbReference>
<accession>Q55958</accession>
<name>Q55958_SYNY3</name>
<dbReference type="KEGG" id="syn:sll0775"/>
<protein>
    <submittedName>
        <fullName evidence="3">Sll0775 protein</fullName>
    </submittedName>
</protein>
<feature type="chain" id="PRO_5004250483" evidence="1">
    <location>
        <begin position="31"/>
        <end position="125"/>
    </location>
</feature>
<feature type="signal peptide" evidence="1">
    <location>
        <begin position="1"/>
        <end position="30"/>
    </location>
</feature>